<accession>A0A0J7N4N1</accession>
<feature type="region of interest" description="Disordered" evidence="2">
    <location>
        <begin position="320"/>
        <end position="347"/>
    </location>
</feature>
<dbReference type="GO" id="GO:0071897">
    <property type="term" value="P:DNA biosynthetic process"/>
    <property type="evidence" value="ECO:0007669"/>
    <property type="project" value="UniProtKB-ARBA"/>
</dbReference>
<keyword evidence="1" id="KW-0175">Coiled coil</keyword>
<keyword evidence="4" id="KW-1185">Reference proteome</keyword>
<feature type="non-terminal residue" evidence="3">
    <location>
        <position position="1277"/>
    </location>
</feature>
<dbReference type="InterPro" id="IPR005312">
    <property type="entry name" value="DUF1759"/>
</dbReference>
<dbReference type="STRING" id="67767.A0A0J7N4N1"/>
<protein>
    <submittedName>
        <fullName evidence="3">Integrase core domain protein</fullName>
    </submittedName>
</protein>
<sequence length="1277" mass="145802">MDAAKKTRTVMRTAFTRALNDLTVRLTDANSGATDLNELRVFLQVFEDNNKALEDANSVYITCLIGSGDVKEEMIEAEIKSNDEYKRKYIRARMTAMTHLPAVANNGVNNVENLTADAKSTMKLPKIELRKFQGDVKEWLPFWSQFKKIHEDATISKGDKFQYLIQTMAPQSRAAELVGSFPPVETNYDSAIASLKNRFGRDEVLVEVYVRKLLKLVLKNVMKPEERIPLSSLYDKIEAQLRALESLGVTSDKCGAMLLPLVESSLPEEILRAWQRHPVPVVAEGEQNEERLTQLIKFLRSEVENEERITIAMHGFDLKKDERKTSKQKQHSDSAKNTPSAISLHAQGKPSKQLNCVFCESEHASMKCEKARKMTLDEKKSVLQRKNACFNCLKIGHQSRVCRGNQKCAMCSRRHVVLMCPDVNNQSGVAVAPSNVDDSKEKVLSNSNQTRGADVILQTLHAKIRNDREECVVRLFFDPGSTRSYIAKDIIRRMRYEPISEHKLKHSLFGNVTSEVKNHKKYLVHLSSLDNSYSCNFKALDEEEICAQIPLWEEQPWMDELEGLGIKLSDGPCRCDHAAPIRILIGADIAGKLMTGRTKQLKCGLTAIETHLGWTLMGQVPKYVDNNFACQVISMFQREACISDLWELDVIGINDPIKDKSRKARDDEVLQRFEETVTVNEEGRYAVCLPWIETHPILPNNKELAEKRLVTTTRKLRSSSMYDEYNRVLQDWLTQGIIEVVPDNEIDNEAHYLPHRGVVKRDSTTPLRPVFDASAKYESMKSMFKNPEKNLPKLMESFYVDNCVTSLSTMTEVEQFMYDASLAMSKGAFELRGWENSGSKTECRDISVLGLIWDKSDDTLRLMVPPIEKIMNEKITKRVILSYSHRVFDPLGFVCLVMITPKLLLQRTWVSKIKWDDEVDDEMQNEFKKWLSSLIQLNELRFPRWTFVSPIHDANITFHVFCDASKKAYAAVIFARVECASQIKVSFITAKARVAPVTSVSIPRLELLAAGMGARLARSTLSSLKMIDKKITYWSDSSTVVFWIQRNCPWAPFVANRVNEIRSLSNSDEWRHIPGESNPADLPSRGCTINTLRDVNWWNGPEWLKTHDSEWPVSNVTYCEDEIKNEIRKTAKVDESLLGSDIVSEVTQLNRTEKIQSFYVPQVSNFRTAVGAIARIKRFVSNYRLRKSINSEEPVVGDLTINEMKDAERTLFRIVQRESFNGIDDVQLRNMNVFVAEDGLMRMKSKIVERDDDFSFRYPTVLPGENLLVQMMIVETH</sequence>
<evidence type="ECO:0000313" key="3">
    <source>
        <dbReference type="EMBL" id="KMQ87605.1"/>
    </source>
</evidence>
<feature type="coiled-coil region" evidence="1">
    <location>
        <begin position="282"/>
        <end position="309"/>
    </location>
</feature>
<gene>
    <name evidence="3" type="ORF">RF55_13069</name>
</gene>
<dbReference type="EMBL" id="LBMM01010212">
    <property type="protein sequence ID" value="KMQ87605.1"/>
    <property type="molecule type" value="Genomic_DNA"/>
</dbReference>
<organism evidence="3 4">
    <name type="scientific">Lasius niger</name>
    <name type="common">Black garden ant</name>
    <dbReference type="NCBI Taxonomy" id="67767"/>
    <lineage>
        <taxon>Eukaryota</taxon>
        <taxon>Metazoa</taxon>
        <taxon>Ecdysozoa</taxon>
        <taxon>Arthropoda</taxon>
        <taxon>Hexapoda</taxon>
        <taxon>Insecta</taxon>
        <taxon>Pterygota</taxon>
        <taxon>Neoptera</taxon>
        <taxon>Endopterygota</taxon>
        <taxon>Hymenoptera</taxon>
        <taxon>Apocrita</taxon>
        <taxon>Aculeata</taxon>
        <taxon>Formicoidea</taxon>
        <taxon>Formicidae</taxon>
        <taxon>Formicinae</taxon>
        <taxon>Lasius</taxon>
        <taxon>Lasius</taxon>
    </lineage>
</organism>
<proteinExistence type="predicted"/>
<dbReference type="InterPro" id="IPR043502">
    <property type="entry name" value="DNA/RNA_pol_sf"/>
</dbReference>
<evidence type="ECO:0000256" key="2">
    <source>
        <dbReference type="SAM" id="MobiDB-lite"/>
    </source>
</evidence>
<reference evidence="3 4" key="1">
    <citation type="submission" date="2015-04" db="EMBL/GenBank/DDBJ databases">
        <title>Lasius niger genome sequencing.</title>
        <authorList>
            <person name="Konorov E.A."/>
            <person name="Nikitin M.A."/>
            <person name="Kirill M.V."/>
            <person name="Chang P."/>
        </authorList>
    </citation>
    <scope>NUCLEOTIDE SEQUENCE [LARGE SCALE GENOMIC DNA]</scope>
    <source>
        <tissue evidence="3">Whole</tissue>
    </source>
</reference>
<feature type="compositionally biased region" description="Basic and acidic residues" evidence="2">
    <location>
        <begin position="320"/>
        <end position="334"/>
    </location>
</feature>
<dbReference type="PANTHER" id="PTHR47331">
    <property type="entry name" value="PHD-TYPE DOMAIN-CONTAINING PROTEIN"/>
    <property type="match status" value="1"/>
</dbReference>
<dbReference type="Pfam" id="PF03564">
    <property type="entry name" value="DUF1759"/>
    <property type="match status" value="1"/>
</dbReference>
<dbReference type="SUPFAM" id="SSF56672">
    <property type="entry name" value="DNA/RNA polymerases"/>
    <property type="match status" value="1"/>
</dbReference>
<dbReference type="PaxDb" id="67767-A0A0J7N4N1"/>
<evidence type="ECO:0000256" key="1">
    <source>
        <dbReference type="SAM" id="Coils"/>
    </source>
</evidence>
<dbReference type="PANTHER" id="PTHR47331:SF4">
    <property type="entry name" value="PEPTIDASE S1 DOMAIN-CONTAINING PROTEIN"/>
    <property type="match status" value="1"/>
</dbReference>
<dbReference type="AlphaFoldDB" id="A0A0J7N4N1"/>
<comment type="caution">
    <text evidence="3">The sequence shown here is derived from an EMBL/GenBank/DDBJ whole genome shotgun (WGS) entry which is preliminary data.</text>
</comment>
<dbReference type="Proteomes" id="UP000036403">
    <property type="component" value="Unassembled WGS sequence"/>
</dbReference>
<dbReference type="OrthoDB" id="416987at2759"/>
<dbReference type="InterPro" id="IPR008042">
    <property type="entry name" value="Retrotrans_Pao"/>
</dbReference>
<dbReference type="Pfam" id="PF05380">
    <property type="entry name" value="Peptidase_A17"/>
    <property type="match status" value="1"/>
</dbReference>
<name>A0A0J7N4N1_LASNI</name>
<evidence type="ECO:0000313" key="4">
    <source>
        <dbReference type="Proteomes" id="UP000036403"/>
    </source>
</evidence>